<accession>A0AC34RD14</accession>
<proteinExistence type="predicted"/>
<dbReference type="Proteomes" id="UP000887576">
    <property type="component" value="Unplaced"/>
</dbReference>
<protein>
    <submittedName>
        <fullName evidence="2">Uncharacterized protein</fullName>
    </submittedName>
</protein>
<evidence type="ECO:0000313" key="2">
    <source>
        <dbReference type="WBParaSite" id="JU765_v2.g5809.t1"/>
    </source>
</evidence>
<sequence>MKNANPIFRYLVKRFDRMLLSLTTTKGTTPKVRKVAKLETTTTANPTTKILSTTAENLTALDFPNSSLSTTTQVFDFPTTTIEEILSSTSQIFLDPTLPSTTIDVDETNITQDISSTFPTETTTESTTELVPSSVFTLDEFSTTSETNAPEIVPEIPDAISDSATDAPHEVDESLNSKIGRFFGDERYGILFVVFLTQSGSAEVPEIKVIKKEDPNQMKEVTAEEPVETIKISKENPSKKETTLNKPVPSSDASSKKEVNMPQSTMTKTKTEMLMVEEPIPPTPSALTPAPSSISQVDKQSMQFAGSKTADAQSFPELAATVTASRIGD</sequence>
<evidence type="ECO:0000313" key="1">
    <source>
        <dbReference type="Proteomes" id="UP000887576"/>
    </source>
</evidence>
<dbReference type="WBParaSite" id="JU765_v2.g5809.t1">
    <property type="protein sequence ID" value="JU765_v2.g5809.t1"/>
    <property type="gene ID" value="JU765_v2.g5809"/>
</dbReference>
<organism evidence="1 2">
    <name type="scientific">Panagrolaimus sp. JU765</name>
    <dbReference type="NCBI Taxonomy" id="591449"/>
    <lineage>
        <taxon>Eukaryota</taxon>
        <taxon>Metazoa</taxon>
        <taxon>Ecdysozoa</taxon>
        <taxon>Nematoda</taxon>
        <taxon>Chromadorea</taxon>
        <taxon>Rhabditida</taxon>
        <taxon>Tylenchina</taxon>
        <taxon>Panagrolaimomorpha</taxon>
        <taxon>Panagrolaimoidea</taxon>
        <taxon>Panagrolaimidae</taxon>
        <taxon>Panagrolaimus</taxon>
    </lineage>
</organism>
<name>A0AC34RD14_9BILA</name>
<reference evidence="2" key="1">
    <citation type="submission" date="2022-11" db="UniProtKB">
        <authorList>
            <consortium name="WormBaseParasite"/>
        </authorList>
    </citation>
    <scope>IDENTIFICATION</scope>
</reference>